<dbReference type="Pfam" id="PF00460">
    <property type="entry name" value="Flg_bb_rod"/>
    <property type="match status" value="1"/>
</dbReference>
<dbReference type="Proteomes" id="UP000199687">
    <property type="component" value="Unassembled WGS sequence"/>
</dbReference>
<dbReference type="InterPro" id="IPR053967">
    <property type="entry name" value="LlgE_F_G-like_D1"/>
</dbReference>
<evidence type="ECO:0000256" key="4">
    <source>
        <dbReference type="RuleBase" id="RU362116"/>
    </source>
</evidence>
<name>A0A1H9L5H7_9BACI</name>
<evidence type="ECO:0000313" key="8">
    <source>
        <dbReference type="EMBL" id="SER06499.1"/>
    </source>
</evidence>
<dbReference type="InterPro" id="IPR019776">
    <property type="entry name" value="Flagellar_basal_body_rod_CS"/>
</dbReference>
<dbReference type="GO" id="GO:0071978">
    <property type="term" value="P:bacterial-type flagellum-dependent swarming motility"/>
    <property type="evidence" value="ECO:0007669"/>
    <property type="project" value="TreeGrafter"/>
</dbReference>
<dbReference type="Pfam" id="PF06429">
    <property type="entry name" value="Flg_bbr_C"/>
    <property type="match status" value="1"/>
</dbReference>
<evidence type="ECO:0000259" key="6">
    <source>
        <dbReference type="Pfam" id="PF06429"/>
    </source>
</evidence>
<evidence type="ECO:0000256" key="1">
    <source>
        <dbReference type="ARBA" id="ARBA00004117"/>
    </source>
</evidence>
<dbReference type="InterPro" id="IPR020013">
    <property type="entry name" value="Flagellar_FlgE/F/G"/>
</dbReference>
<dbReference type="SUPFAM" id="SSF117143">
    <property type="entry name" value="Flagellar hook protein flgE"/>
    <property type="match status" value="1"/>
</dbReference>
<dbReference type="PROSITE" id="PS00588">
    <property type="entry name" value="FLAGELLA_BB_ROD"/>
    <property type="match status" value="1"/>
</dbReference>
<comment type="similarity">
    <text evidence="2 4">Belongs to the flagella basal body rod proteins family.</text>
</comment>
<keyword evidence="8" id="KW-0969">Cilium</keyword>
<evidence type="ECO:0000256" key="3">
    <source>
        <dbReference type="ARBA" id="ARBA00023143"/>
    </source>
</evidence>
<keyword evidence="8" id="KW-0282">Flagellum</keyword>
<comment type="subcellular location">
    <subcellularLocation>
        <location evidence="1 4">Bacterial flagellum basal body</location>
    </subcellularLocation>
</comment>
<keyword evidence="9" id="KW-1185">Reference proteome</keyword>
<keyword evidence="8" id="KW-0966">Cell projection</keyword>
<dbReference type="GO" id="GO:0005829">
    <property type="term" value="C:cytosol"/>
    <property type="evidence" value="ECO:0007669"/>
    <property type="project" value="TreeGrafter"/>
</dbReference>
<dbReference type="OrthoDB" id="9804559at2"/>
<dbReference type="PANTHER" id="PTHR30435:SF1">
    <property type="entry name" value="FLAGELLAR HOOK PROTEIN FLGE"/>
    <property type="match status" value="1"/>
</dbReference>
<dbReference type="Pfam" id="PF22692">
    <property type="entry name" value="LlgE_F_G_D1"/>
    <property type="match status" value="1"/>
</dbReference>
<feature type="domain" description="Flagellar hook protein FlgE/F/G-like D1" evidence="7">
    <location>
        <begin position="138"/>
        <end position="217"/>
    </location>
</feature>
<evidence type="ECO:0000259" key="5">
    <source>
        <dbReference type="Pfam" id="PF00460"/>
    </source>
</evidence>
<dbReference type="InterPro" id="IPR010930">
    <property type="entry name" value="Flg_bb/hook_C_dom"/>
</dbReference>
<dbReference type="GO" id="GO:0009424">
    <property type="term" value="C:bacterial-type flagellum hook"/>
    <property type="evidence" value="ECO:0007669"/>
    <property type="project" value="TreeGrafter"/>
</dbReference>
<feature type="domain" description="Flagellar basal body rod protein N-terminal" evidence="5">
    <location>
        <begin position="5"/>
        <end position="35"/>
    </location>
</feature>
<organism evidence="8 9">
    <name type="scientific">Gracilibacillus ureilyticus</name>
    <dbReference type="NCBI Taxonomy" id="531814"/>
    <lineage>
        <taxon>Bacteria</taxon>
        <taxon>Bacillati</taxon>
        <taxon>Bacillota</taxon>
        <taxon>Bacilli</taxon>
        <taxon>Bacillales</taxon>
        <taxon>Bacillaceae</taxon>
        <taxon>Gracilibacillus</taxon>
    </lineage>
</organism>
<reference evidence="8 9" key="1">
    <citation type="submission" date="2016-10" db="EMBL/GenBank/DDBJ databases">
        <authorList>
            <person name="de Groot N.N."/>
        </authorList>
    </citation>
    <scope>NUCLEOTIDE SEQUENCE [LARGE SCALE GENOMIC DNA]</scope>
    <source>
        <strain evidence="8 9">CGMCC 1.7727</strain>
    </source>
</reference>
<dbReference type="InterPro" id="IPR001444">
    <property type="entry name" value="Flag_bb_rod_N"/>
</dbReference>
<dbReference type="STRING" id="531814.SAMN04487944_101105"/>
<dbReference type="InterPro" id="IPR037925">
    <property type="entry name" value="FlgE/F/G-like"/>
</dbReference>
<accession>A0A1H9L5H7</accession>
<keyword evidence="3 4" id="KW-0975">Bacterial flagellum</keyword>
<dbReference type="EMBL" id="FOGL01000001">
    <property type="protein sequence ID" value="SER06499.1"/>
    <property type="molecule type" value="Genomic_DNA"/>
</dbReference>
<protein>
    <recommendedName>
        <fullName evidence="4">Flagellar hook protein FlgE</fullName>
    </recommendedName>
</protein>
<comment type="function">
    <text evidence="4">A flexible structure which links the flagellar filament to the drive apparatus in the basal body.</text>
</comment>
<evidence type="ECO:0000313" key="9">
    <source>
        <dbReference type="Proteomes" id="UP000199687"/>
    </source>
</evidence>
<dbReference type="PANTHER" id="PTHR30435">
    <property type="entry name" value="FLAGELLAR PROTEIN"/>
    <property type="match status" value="1"/>
</dbReference>
<dbReference type="AlphaFoldDB" id="A0A1H9L5H7"/>
<sequence>MLRSMYAGISGMKGFQTKLDVVGNNIANVNTVGFKKGRTTFQDMMSQPVTGASAPTNIRGGINPSQVGTGVQLGTIDNIHTQGNRQTTQRPLDLQLEGDGMFVFGTGLVYNENELTYTDGDGNEFDADAASGLDFAQTNISYSRAGNMYLDDEGYIVNANGQYLIGKTDVMAGAASTTNTDPTNFQSDGIVDNIYGRIQIPGDAESFSIQGNGKVTYILNGQTMEAGQIMLAKFSNPGGLNKTGSNMFQDSVNAGQLARISTDVDVNADGEIIIDPQEENVDMTFLFEPESNGTASIVAGALEMSNVDLSEEFTEMITAQRGFQANTRIITTSDEILQELVNLKR</sequence>
<dbReference type="NCBIfam" id="TIGR03506">
    <property type="entry name" value="FlgEFG_subfam"/>
    <property type="match status" value="1"/>
</dbReference>
<proteinExistence type="inferred from homology"/>
<evidence type="ECO:0000259" key="7">
    <source>
        <dbReference type="Pfam" id="PF22692"/>
    </source>
</evidence>
<evidence type="ECO:0000256" key="2">
    <source>
        <dbReference type="ARBA" id="ARBA00009677"/>
    </source>
</evidence>
<gene>
    <name evidence="8" type="ORF">SAMN04487944_101105</name>
</gene>
<dbReference type="GO" id="GO:0009425">
    <property type="term" value="C:bacterial-type flagellum basal body"/>
    <property type="evidence" value="ECO:0007669"/>
    <property type="project" value="UniProtKB-SubCell"/>
</dbReference>
<feature type="domain" description="Flagellar basal-body/hook protein C-terminal" evidence="6">
    <location>
        <begin position="299"/>
        <end position="343"/>
    </location>
</feature>
<dbReference type="RefSeq" id="WP_089737899.1">
    <property type="nucleotide sequence ID" value="NZ_FOGL01000001.1"/>
</dbReference>